<accession>A0A5C6AT26</accession>
<organism evidence="1 2">
    <name type="scientific">Stieleria varia</name>
    <dbReference type="NCBI Taxonomy" id="2528005"/>
    <lineage>
        <taxon>Bacteria</taxon>
        <taxon>Pseudomonadati</taxon>
        <taxon>Planctomycetota</taxon>
        <taxon>Planctomycetia</taxon>
        <taxon>Pirellulales</taxon>
        <taxon>Pirellulaceae</taxon>
        <taxon>Stieleria</taxon>
    </lineage>
</organism>
<gene>
    <name evidence="1" type="ORF">Pla52n_37670</name>
</gene>
<proteinExistence type="predicted"/>
<evidence type="ECO:0000313" key="1">
    <source>
        <dbReference type="EMBL" id="TWU02708.1"/>
    </source>
</evidence>
<protein>
    <submittedName>
        <fullName evidence="1">Uncharacterized protein</fullName>
    </submittedName>
</protein>
<dbReference type="EMBL" id="SJPN01000004">
    <property type="protein sequence ID" value="TWU02708.1"/>
    <property type="molecule type" value="Genomic_DNA"/>
</dbReference>
<dbReference type="Proteomes" id="UP000320176">
    <property type="component" value="Unassembled WGS sequence"/>
</dbReference>
<comment type="caution">
    <text evidence="1">The sequence shown here is derived from an EMBL/GenBank/DDBJ whole genome shotgun (WGS) entry which is preliminary data.</text>
</comment>
<reference evidence="1 2" key="1">
    <citation type="submission" date="2019-02" db="EMBL/GenBank/DDBJ databases">
        <title>Deep-cultivation of Planctomycetes and their phenomic and genomic characterization uncovers novel biology.</title>
        <authorList>
            <person name="Wiegand S."/>
            <person name="Jogler M."/>
            <person name="Boedeker C."/>
            <person name="Pinto D."/>
            <person name="Vollmers J."/>
            <person name="Rivas-Marin E."/>
            <person name="Kohn T."/>
            <person name="Peeters S.H."/>
            <person name="Heuer A."/>
            <person name="Rast P."/>
            <person name="Oberbeckmann S."/>
            <person name="Bunk B."/>
            <person name="Jeske O."/>
            <person name="Meyerdierks A."/>
            <person name="Storesund J.E."/>
            <person name="Kallscheuer N."/>
            <person name="Luecker S."/>
            <person name="Lage O.M."/>
            <person name="Pohl T."/>
            <person name="Merkel B.J."/>
            <person name="Hornburger P."/>
            <person name="Mueller R.-W."/>
            <person name="Bruemmer F."/>
            <person name="Labrenz M."/>
            <person name="Spormann A.M."/>
            <person name="Op Den Camp H."/>
            <person name="Overmann J."/>
            <person name="Amann R."/>
            <person name="Jetten M.S.M."/>
            <person name="Mascher T."/>
            <person name="Medema M.H."/>
            <person name="Devos D.P."/>
            <person name="Kaster A.-K."/>
            <person name="Ovreas L."/>
            <person name="Rohde M."/>
            <person name="Galperin M.Y."/>
            <person name="Jogler C."/>
        </authorList>
    </citation>
    <scope>NUCLEOTIDE SEQUENCE [LARGE SCALE GENOMIC DNA]</scope>
    <source>
        <strain evidence="1 2">Pla52n</strain>
    </source>
</reference>
<name>A0A5C6AT26_9BACT</name>
<dbReference type="OrthoDB" id="278365at2"/>
<keyword evidence="2" id="KW-1185">Reference proteome</keyword>
<dbReference type="RefSeq" id="WP_146520986.1">
    <property type="nucleotide sequence ID" value="NZ_CP151726.1"/>
</dbReference>
<dbReference type="AlphaFoldDB" id="A0A5C6AT26"/>
<evidence type="ECO:0000313" key="2">
    <source>
        <dbReference type="Proteomes" id="UP000320176"/>
    </source>
</evidence>
<sequence>MNDFDKFAYFLRSPEYPFIVDVDGILIAARSGKPLCGKLLRVDLVDGQSYEAIDKTGAPWSLIMVKRTAVLSPFNLRNQPTKLELIRWFNGRENKPADEVDYSEKSLSSKSRDRILSEIVDRLLDAEKRNASRRA</sequence>